<dbReference type="PANTHER" id="PTHR37473:SF1">
    <property type="entry name" value="EF-HAND DOMAIN-CONTAINING PROTEIN"/>
    <property type="match status" value="1"/>
</dbReference>
<feature type="region of interest" description="Disordered" evidence="1">
    <location>
        <begin position="1"/>
        <end position="28"/>
    </location>
</feature>
<evidence type="ECO:0000313" key="2">
    <source>
        <dbReference type="EMBL" id="CAD8608174.1"/>
    </source>
</evidence>
<evidence type="ECO:0000256" key="1">
    <source>
        <dbReference type="SAM" id="MobiDB-lite"/>
    </source>
</evidence>
<proteinExistence type="predicted"/>
<dbReference type="PANTHER" id="PTHR37473">
    <property type="entry name" value="EF-HAND DOMAIN-CONTAINING PROTEIN"/>
    <property type="match status" value="1"/>
</dbReference>
<sequence>MAARANPRGTFTGSHMYNVKNARQRSENDVKLLQNRLERLRQEERKALKKIEETRRRADQIIQLKTRNQETHIRKAQEEEYKERQRERARERLQSSKAEMGSAIRSNADALAAQKKQEAAILREQRAMIEEHLRQQQEQHVARNQQISAMVKERAAENQRQRMQQRMHHEEELQDEMEARMLEEEQRRNSADRVVAALEEEEENAIDRLRQTQDAQKRAYEELERALVNPPPPPDQREAALGNILDSGLLDEDESDQ</sequence>
<feature type="compositionally biased region" description="Basic and acidic residues" evidence="1">
    <location>
        <begin position="67"/>
        <end position="94"/>
    </location>
</feature>
<feature type="compositionally biased region" description="Basic and acidic residues" evidence="1">
    <location>
        <begin position="205"/>
        <end position="225"/>
    </location>
</feature>
<dbReference type="EMBL" id="HBEY01024238">
    <property type="protein sequence ID" value="CAD8608174.1"/>
    <property type="molecule type" value="Transcribed_RNA"/>
</dbReference>
<feature type="compositionally biased region" description="Basic and acidic residues" evidence="1">
    <location>
        <begin position="167"/>
        <end position="191"/>
    </location>
</feature>
<feature type="region of interest" description="Disordered" evidence="1">
    <location>
        <begin position="152"/>
        <end position="239"/>
    </location>
</feature>
<feature type="region of interest" description="Disordered" evidence="1">
    <location>
        <begin position="67"/>
        <end position="103"/>
    </location>
</feature>
<organism evidence="2">
    <name type="scientific">Coccolithus braarudii</name>
    <dbReference type="NCBI Taxonomy" id="221442"/>
    <lineage>
        <taxon>Eukaryota</taxon>
        <taxon>Haptista</taxon>
        <taxon>Haptophyta</taxon>
        <taxon>Prymnesiophyceae</taxon>
        <taxon>Coccolithales</taxon>
        <taxon>Coccolithaceae</taxon>
        <taxon>Coccolithus</taxon>
    </lineage>
</organism>
<accession>A0A7S0LDW1</accession>
<reference evidence="2" key="1">
    <citation type="submission" date="2021-01" db="EMBL/GenBank/DDBJ databases">
        <authorList>
            <person name="Corre E."/>
            <person name="Pelletier E."/>
            <person name="Niang G."/>
            <person name="Scheremetjew M."/>
            <person name="Finn R."/>
            <person name="Kale V."/>
            <person name="Holt S."/>
            <person name="Cochrane G."/>
            <person name="Meng A."/>
            <person name="Brown T."/>
            <person name="Cohen L."/>
        </authorList>
    </citation>
    <scope>NUCLEOTIDE SEQUENCE</scope>
    <source>
        <strain evidence="2">PLY182g</strain>
    </source>
</reference>
<protein>
    <submittedName>
        <fullName evidence="2">Uncharacterized protein</fullName>
    </submittedName>
</protein>
<name>A0A7S0LDW1_9EUKA</name>
<dbReference type="AlphaFoldDB" id="A0A7S0LDW1"/>
<gene>
    <name evidence="2" type="ORF">CPEL01642_LOCUS11552</name>
</gene>